<dbReference type="AlphaFoldDB" id="A0A1J5RCZ5"/>
<sequence>MKLNELPNIATGQSIQLDAKGKDVILEIFPDGDIFFWTDDGMCMEFDRKNTALILAVLRQQEKLPKTTRAAPTIPASPLRASGAPTAVSLRPGPARESGRPRTPNRSVAKEQQGWGATVVVGGQAVRYYYDKRDNAREAAAEHQIGEAGRVA</sequence>
<gene>
    <name evidence="2" type="ORF">GALL_240610</name>
</gene>
<organism evidence="2">
    <name type="scientific">mine drainage metagenome</name>
    <dbReference type="NCBI Taxonomy" id="410659"/>
    <lineage>
        <taxon>unclassified sequences</taxon>
        <taxon>metagenomes</taxon>
        <taxon>ecological metagenomes</taxon>
    </lineage>
</organism>
<name>A0A1J5RCZ5_9ZZZZ</name>
<protein>
    <submittedName>
        <fullName evidence="2">Uncharacterized protein</fullName>
    </submittedName>
</protein>
<evidence type="ECO:0000256" key="1">
    <source>
        <dbReference type="SAM" id="MobiDB-lite"/>
    </source>
</evidence>
<feature type="region of interest" description="Disordered" evidence="1">
    <location>
        <begin position="64"/>
        <end position="112"/>
    </location>
</feature>
<reference evidence="2" key="1">
    <citation type="submission" date="2016-10" db="EMBL/GenBank/DDBJ databases">
        <title>Sequence of Gallionella enrichment culture.</title>
        <authorList>
            <person name="Poehlein A."/>
            <person name="Muehling M."/>
            <person name="Daniel R."/>
        </authorList>
    </citation>
    <scope>NUCLEOTIDE SEQUENCE</scope>
</reference>
<accession>A0A1J5RCZ5</accession>
<comment type="caution">
    <text evidence="2">The sequence shown here is derived from an EMBL/GenBank/DDBJ whole genome shotgun (WGS) entry which is preliminary data.</text>
</comment>
<dbReference type="EMBL" id="MLJW01000196">
    <property type="protein sequence ID" value="OIQ93966.1"/>
    <property type="molecule type" value="Genomic_DNA"/>
</dbReference>
<evidence type="ECO:0000313" key="2">
    <source>
        <dbReference type="EMBL" id="OIQ93966.1"/>
    </source>
</evidence>
<proteinExistence type="predicted"/>